<feature type="coiled-coil region" evidence="1">
    <location>
        <begin position="200"/>
        <end position="241"/>
    </location>
</feature>
<proteinExistence type="predicted"/>
<comment type="caution">
    <text evidence="3">The sequence shown here is derived from an EMBL/GenBank/DDBJ whole genome shotgun (WGS) entry which is preliminary data.</text>
</comment>
<gene>
    <name evidence="3" type="ORF">PoB_003289400</name>
</gene>
<organism evidence="3 4">
    <name type="scientific">Plakobranchus ocellatus</name>
    <dbReference type="NCBI Taxonomy" id="259542"/>
    <lineage>
        <taxon>Eukaryota</taxon>
        <taxon>Metazoa</taxon>
        <taxon>Spiralia</taxon>
        <taxon>Lophotrochozoa</taxon>
        <taxon>Mollusca</taxon>
        <taxon>Gastropoda</taxon>
        <taxon>Heterobranchia</taxon>
        <taxon>Euthyneura</taxon>
        <taxon>Panpulmonata</taxon>
        <taxon>Sacoglossa</taxon>
        <taxon>Placobranchoidea</taxon>
        <taxon>Plakobranchidae</taxon>
        <taxon>Plakobranchus</taxon>
    </lineage>
</organism>
<evidence type="ECO:0000313" key="4">
    <source>
        <dbReference type="Proteomes" id="UP000735302"/>
    </source>
</evidence>
<reference evidence="3 4" key="1">
    <citation type="journal article" date="2021" name="Elife">
        <title>Chloroplast acquisition without the gene transfer in kleptoplastic sea slugs, Plakobranchus ocellatus.</title>
        <authorList>
            <person name="Maeda T."/>
            <person name="Takahashi S."/>
            <person name="Yoshida T."/>
            <person name="Shimamura S."/>
            <person name="Takaki Y."/>
            <person name="Nagai Y."/>
            <person name="Toyoda A."/>
            <person name="Suzuki Y."/>
            <person name="Arimoto A."/>
            <person name="Ishii H."/>
            <person name="Satoh N."/>
            <person name="Nishiyama T."/>
            <person name="Hasebe M."/>
            <person name="Maruyama T."/>
            <person name="Minagawa J."/>
            <person name="Obokata J."/>
            <person name="Shigenobu S."/>
        </authorList>
    </citation>
    <scope>NUCLEOTIDE SEQUENCE [LARGE SCALE GENOMIC DNA]</scope>
</reference>
<dbReference type="AlphaFoldDB" id="A0AAV4AJH3"/>
<evidence type="ECO:0000256" key="2">
    <source>
        <dbReference type="SAM" id="MobiDB-lite"/>
    </source>
</evidence>
<protein>
    <submittedName>
        <fullName evidence="3">Uncharacterized protein</fullName>
    </submittedName>
</protein>
<feature type="region of interest" description="Disordered" evidence="2">
    <location>
        <begin position="48"/>
        <end position="69"/>
    </location>
</feature>
<name>A0AAV4AJH3_9GAST</name>
<dbReference type="EMBL" id="BLXT01003772">
    <property type="protein sequence ID" value="GFO06389.1"/>
    <property type="molecule type" value="Genomic_DNA"/>
</dbReference>
<accession>A0AAV4AJH3</accession>
<sequence>MEEPFLSFQPQSALPFCGPASVSEPEQDQACFMGQAVTDKLLFDATSHQPLQSQQQSSATDLKLPPRAAQHESSTAPQFVCSNFCPTFISTPVRGEVNINKKSFDQLRRQFSDTTEEAWLLKIQLDMVKQMYQDQQLKSEKLESENDKIKNNLKSLKSQNVTLLLEKKPFLASRAYKENCHLRSKVRIITSLLDSPKKKNGQLSNSVTFLQREKKKLQSDLSRLKKDKERLKRKREELDLDAVNQICKSSEFSTPFLRNGNRFTDAVRKTIIALQAKCNVSGSQFSKVIQVVAKELFNIEWNLKDLPSQQTVRDISDEAHVLSKILSAEKLSLDNFTLHIDGTSRDQRKFIGHQPCQWRTTEPWICRCWC</sequence>
<dbReference type="Proteomes" id="UP000735302">
    <property type="component" value="Unassembled WGS sequence"/>
</dbReference>
<keyword evidence="4" id="KW-1185">Reference proteome</keyword>
<evidence type="ECO:0000256" key="1">
    <source>
        <dbReference type="SAM" id="Coils"/>
    </source>
</evidence>
<feature type="coiled-coil region" evidence="1">
    <location>
        <begin position="125"/>
        <end position="166"/>
    </location>
</feature>
<evidence type="ECO:0000313" key="3">
    <source>
        <dbReference type="EMBL" id="GFO06389.1"/>
    </source>
</evidence>
<keyword evidence="1" id="KW-0175">Coiled coil</keyword>